<dbReference type="InterPro" id="IPR029063">
    <property type="entry name" value="SAM-dependent_MTases_sf"/>
</dbReference>
<comment type="caution">
    <text evidence="4">The sequence shown here is derived from an EMBL/GenBank/DDBJ whole genome shotgun (WGS) entry which is preliminary data.</text>
</comment>
<dbReference type="CDD" id="cd02440">
    <property type="entry name" value="AdoMet_MTases"/>
    <property type="match status" value="1"/>
</dbReference>
<protein>
    <submittedName>
        <fullName evidence="4">SAM-dependent methyltransferase</fullName>
    </submittedName>
</protein>
<dbReference type="GO" id="GO:0032259">
    <property type="term" value="P:methylation"/>
    <property type="evidence" value="ECO:0007669"/>
    <property type="project" value="UniProtKB-KW"/>
</dbReference>
<evidence type="ECO:0000313" key="5">
    <source>
        <dbReference type="Proteomes" id="UP000249354"/>
    </source>
</evidence>
<keyword evidence="2 4" id="KW-0808">Transferase</keyword>
<organism evidence="4 5">
    <name type="scientific">Leptolyngbya foveolarum</name>
    <dbReference type="NCBI Taxonomy" id="47253"/>
    <lineage>
        <taxon>Bacteria</taxon>
        <taxon>Bacillati</taxon>
        <taxon>Cyanobacteriota</taxon>
        <taxon>Cyanophyceae</taxon>
        <taxon>Leptolyngbyales</taxon>
        <taxon>Leptolyngbyaceae</taxon>
        <taxon>Leptolyngbya group</taxon>
        <taxon>Leptolyngbya</taxon>
    </lineage>
</organism>
<reference evidence="5" key="1">
    <citation type="submission" date="2018-04" db="EMBL/GenBank/DDBJ databases">
        <authorList>
            <person name="Cornet L."/>
        </authorList>
    </citation>
    <scope>NUCLEOTIDE SEQUENCE [LARGE SCALE GENOMIC DNA]</scope>
</reference>
<evidence type="ECO:0000256" key="1">
    <source>
        <dbReference type="ARBA" id="ARBA00022603"/>
    </source>
</evidence>
<dbReference type="InterPro" id="IPR051052">
    <property type="entry name" value="Diverse_substrate_MTase"/>
</dbReference>
<dbReference type="AlphaFoldDB" id="A0A2W4UL95"/>
<dbReference type="InterPro" id="IPR041698">
    <property type="entry name" value="Methyltransf_25"/>
</dbReference>
<reference evidence="4 5" key="2">
    <citation type="submission" date="2018-06" db="EMBL/GenBank/DDBJ databases">
        <title>Metagenomic assembly of (sub)arctic Cyanobacteria and their associated microbiome from non-axenic cultures.</title>
        <authorList>
            <person name="Baurain D."/>
        </authorList>
    </citation>
    <scope>NUCLEOTIDE SEQUENCE [LARGE SCALE GENOMIC DNA]</scope>
    <source>
        <strain evidence="4">ULC129bin1</strain>
    </source>
</reference>
<proteinExistence type="predicted"/>
<dbReference type="Gene3D" id="3.40.50.150">
    <property type="entry name" value="Vaccinia Virus protein VP39"/>
    <property type="match status" value="1"/>
</dbReference>
<dbReference type="EMBL" id="QBMC01000025">
    <property type="protein sequence ID" value="PZO20874.1"/>
    <property type="molecule type" value="Genomic_DNA"/>
</dbReference>
<name>A0A2W4UL95_9CYAN</name>
<evidence type="ECO:0000313" key="4">
    <source>
        <dbReference type="EMBL" id="PZO20874.1"/>
    </source>
</evidence>
<accession>A0A2W4UL95</accession>
<dbReference type="GO" id="GO:0008168">
    <property type="term" value="F:methyltransferase activity"/>
    <property type="evidence" value="ECO:0007669"/>
    <property type="project" value="UniProtKB-KW"/>
</dbReference>
<evidence type="ECO:0000256" key="2">
    <source>
        <dbReference type="ARBA" id="ARBA00022679"/>
    </source>
</evidence>
<evidence type="ECO:0000259" key="3">
    <source>
        <dbReference type="Pfam" id="PF13649"/>
    </source>
</evidence>
<feature type="domain" description="Methyltransferase" evidence="3">
    <location>
        <begin position="11"/>
        <end position="102"/>
    </location>
</feature>
<dbReference type="PANTHER" id="PTHR44942">
    <property type="entry name" value="METHYLTRANSF_11 DOMAIN-CONTAINING PROTEIN"/>
    <property type="match status" value="1"/>
</dbReference>
<sequence length="222" mass="25327">MIARLSSESSILEIGCGPGNATVAFAQLGYAMTCLDPNQEFCELVRSNCMDYPKVEVHQTSFEQWNPDIVKPYDAVLAANAFHWIAPEVKYAKAFEMLKEDGHLVLLWNLTPEPDYEVYKHLEAVYAEHAPSLVRYEGKAVQAEILEKFEQETLDSGYFEKPVIAQTTSTVTYTVDDFLILLSTLRRIEPKKKEALFRGVRERLSERITLSFLSEVQVARRI</sequence>
<dbReference type="SUPFAM" id="SSF53335">
    <property type="entry name" value="S-adenosyl-L-methionine-dependent methyltransferases"/>
    <property type="match status" value="1"/>
</dbReference>
<keyword evidence="1 4" id="KW-0489">Methyltransferase</keyword>
<dbReference type="Proteomes" id="UP000249354">
    <property type="component" value="Unassembled WGS sequence"/>
</dbReference>
<dbReference type="Pfam" id="PF13649">
    <property type="entry name" value="Methyltransf_25"/>
    <property type="match status" value="1"/>
</dbReference>
<gene>
    <name evidence="4" type="ORF">DCF25_05835</name>
</gene>
<dbReference type="PANTHER" id="PTHR44942:SF4">
    <property type="entry name" value="METHYLTRANSFERASE TYPE 11 DOMAIN-CONTAINING PROTEIN"/>
    <property type="match status" value="1"/>
</dbReference>